<proteinExistence type="predicted"/>
<dbReference type="Proteomes" id="UP000830671">
    <property type="component" value="Chromosome 1"/>
</dbReference>
<dbReference type="RefSeq" id="XP_049135493.1">
    <property type="nucleotide sequence ID" value="XM_049279536.1"/>
</dbReference>
<evidence type="ECO:0000259" key="3">
    <source>
        <dbReference type="Pfam" id="PF09362"/>
    </source>
</evidence>
<evidence type="ECO:0000313" key="5">
    <source>
        <dbReference type="Proteomes" id="UP000830671"/>
    </source>
</evidence>
<sequence>MLLQKSTEQKFRHVELGAWGSAAACKKSWLPRSETRLGWPGRPDRHLDEVLILESDEEFSKASPCVGYRPYKSLIRAAFKKYCLLANPFFFLVVIGYRTIISYKLLIYLSPSFINMRSILPLLAGVSLSAAWTELHHEPFMNKNVDPIVVPGTYTSHMHTFFGSDAVTNILPTSADLQKGCYSGQNANDLSVYWVPTLYYVDGDTFTEVPVFRFSTYYTNAFAEIAIPQDFAMISGNASAQTQSEADHPSNGLEWFCEGSNVRESDIAKFPTSTCDQHLQVSLRFPNCVNPDNLAAYDWSDESNKCPEGMKAIPQLRYAARYNTKAVVPDGWRGDAPFQLSCGSASGNGYCFHGDFINGWYEDAAENMLASGGGGYEDGQFISGEHGSVAADSSCTPTDQDPDNGTSD</sequence>
<gene>
    <name evidence="4" type="ORF">CLUP02_00488</name>
</gene>
<keyword evidence="5" id="KW-1185">Reference proteome</keyword>
<reference evidence="4" key="1">
    <citation type="journal article" date="2021" name="Mol. Plant Microbe Interact.">
        <title>Complete Genome Sequence of the Plant-Pathogenic Fungus Colletotrichum lupini.</title>
        <authorList>
            <person name="Baroncelli R."/>
            <person name="Pensec F."/>
            <person name="Da Lio D."/>
            <person name="Boufleur T."/>
            <person name="Vicente I."/>
            <person name="Sarrocco S."/>
            <person name="Picot A."/>
            <person name="Baraldi E."/>
            <person name="Sukno S."/>
            <person name="Thon M."/>
            <person name="Le Floch G."/>
        </authorList>
    </citation>
    <scope>NUCLEOTIDE SEQUENCE</scope>
    <source>
        <strain evidence="4">IMI 504893</strain>
    </source>
</reference>
<keyword evidence="2" id="KW-0812">Transmembrane</keyword>
<dbReference type="AlphaFoldDB" id="A0A9Q8SBH8"/>
<organism evidence="4 5">
    <name type="scientific">Colletotrichum lupini</name>
    <dbReference type="NCBI Taxonomy" id="145971"/>
    <lineage>
        <taxon>Eukaryota</taxon>
        <taxon>Fungi</taxon>
        <taxon>Dikarya</taxon>
        <taxon>Ascomycota</taxon>
        <taxon>Pezizomycotina</taxon>
        <taxon>Sordariomycetes</taxon>
        <taxon>Hypocreomycetidae</taxon>
        <taxon>Glomerellales</taxon>
        <taxon>Glomerellaceae</taxon>
        <taxon>Colletotrichum</taxon>
        <taxon>Colletotrichum acutatum species complex</taxon>
    </lineage>
</organism>
<dbReference type="KEGG" id="clup:CLUP02_00488"/>
<feature type="region of interest" description="Disordered" evidence="1">
    <location>
        <begin position="380"/>
        <end position="408"/>
    </location>
</feature>
<dbReference type="PANTHER" id="PTHR43662">
    <property type="match status" value="1"/>
</dbReference>
<protein>
    <recommendedName>
        <fullName evidence="3">DUF1996 domain-containing protein</fullName>
    </recommendedName>
</protein>
<dbReference type="InterPro" id="IPR018535">
    <property type="entry name" value="DUF1996"/>
</dbReference>
<dbReference type="EMBL" id="CP019471">
    <property type="protein sequence ID" value="UQC73841.1"/>
    <property type="molecule type" value="Genomic_DNA"/>
</dbReference>
<evidence type="ECO:0000313" key="4">
    <source>
        <dbReference type="EMBL" id="UQC73841.1"/>
    </source>
</evidence>
<name>A0A9Q8SBH8_9PEZI</name>
<dbReference type="PANTHER" id="PTHR43662:SF12">
    <property type="entry name" value="DUF1996 DOMAIN-CONTAINING PROTEIN-RELATED"/>
    <property type="match status" value="1"/>
</dbReference>
<evidence type="ECO:0000256" key="1">
    <source>
        <dbReference type="SAM" id="MobiDB-lite"/>
    </source>
</evidence>
<dbReference type="GeneID" id="73334546"/>
<accession>A0A9Q8SBH8</accession>
<feature type="transmembrane region" description="Helical" evidence="2">
    <location>
        <begin position="82"/>
        <end position="101"/>
    </location>
</feature>
<dbReference type="Pfam" id="PF09362">
    <property type="entry name" value="DUF1996"/>
    <property type="match status" value="1"/>
</dbReference>
<keyword evidence="2" id="KW-0472">Membrane</keyword>
<keyword evidence="2" id="KW-1133">Transmembrane helix</keyword>
<evidence type="ECO:0000256" key="2">
    <source>
        <dbReference type="SAM" id="Phobius"/>
    </source>
</evidence>
<feature type="compositionally biased region" description="Polar residues" evidence="1">
    <location>
        <begin position="391"/>
        <end position="408"/>
    </location>
</feature>
<feature type="domain" description="DUF1996" evidence="3">
    <location>
        <begin position="146"/>
        <end position="360"/>
    </location>
</feature>